<feature type="transmembrane region" description="Helical" evidence="6">
    <location>
        <begin position="368"/>
        <end position="395"/>
    </location>
</feature>
<dbReference type="Pfam" id="PF01943">
    <property type="entry name" value="Polysacc_synt"/>
    <property type="match status" value="1"/>
</dbReference>
<feature type="transmembrane region" description="Helical" evidence="6">
    <location>
        <begin position="97"/>
        <end position="117"/>
    </location>
</feature>
<feature type="transmembrane region" description="Helical" evidence="6">
    <location>
        <begin position="185"/>
        <end position="203"/>
    </location>
</feature>
<keyword evidence="4 6" id="KW-1133">Transmembrane helix</keyword>
<accession>S1QUT6</accession>
<evidence type="ECO:0000256" key="6">
    <source>
        <dbReference type="SAM" id="Phobius"/>
    </source>
</evidence>
<dbReference type="Proteomes" id="UP000017415">
    <property type="component" value="Unassembled WGS sequence"/>
</dbReference>
<proteinExistence type="predicted"/>
<organism evidence="7 8">
    <name type="scientific">Enterococcus cecorum DSM 20682 = ATCC 43198</name>
    <dbReference type="NCBI Taxonomy" id="1121864"/>
    <lineage>
        <taxon>Bacteria</taxon>
        <taxon>Bacillati</taxon>
        <taxon>Bacillota</taxon>
        <taxon>Bacilli</taxon>
        <taxon>Lactobacillales</taxon>
        <taxon>Enterococcaceae</taxon>
        <taxon>Enterococcus</taxon>
    </lineage>
</organism>
<keyword evidence="3 6" id="KW-0812">Transmembrane</keyword>
<dbReference type="eggNOG" id="COG2244">
    <property type="taxonomic scope" value="Bacteria"/>
</dbReference>
<dbReference type="InterPro" id="IPR002797">
    <property type="entry name" value="Polysacc_synth"/>
</dbReference>
<feature type="transmembrane region" description="Helical" evidence="6">
    <location>
        <begin position="336"/>
        <end position="356"/>
    </location>
</feature>
<feature type="transmembrane region" description="Helical" evidence="6">
    <location>
        <begin position="54"/>
        <end position="76"/>
    </location>
</feature>
<feature type="transmembrane region" description="Helical" evidence="6">
    <location>
        <begin position="401"/>
        <end position="419"/>
    </location>
</feature>
<evidence type="ECO:0000256" key="2">
    <source>
        <dbReference type="ARBA" id="ARBA00022475"/>
    </source>
</evidence>
<dbReference type="HOGENOM" id="CLU_022017_7_1_9"/>
<feature type="transmembrane region" description="Helical" evidence="6">
    <location>
        <begin position="431"/>
        <end position="450"/>
    </location>
</feature>
<evidence type="ECO:0000256" key="1">
    <source>
        <dbReference type="ARBA" id="ARBA00004651"/>
    </source>
</evidence>
<evidence type="ECO:0000313" key="7">
    <source>
        <dbReference type="EMBL" id="ESK60695.1"/>
    </source>
</evidence>
<evidence type="ECO:0000256" key="4">
    <source>
        <dbReference type="ARBA" id="ARBA00022989"/>
    </source>
</evidence>
<feature type="transmembrane region" description="Helical" evidence="6">
    <location>
        <begin position="262"/>
        <end position="284"/>
    </location>
</feature>
<feature type="transmembrane region" description="Helical" evidence="6">
    <location>
        <begin position="158"/>
        <end position="179"/>
    </location>
</feature>
<dbReference type="PANTHER" id="PTHR30250:SF11">
    <property type="entry name" value="O-ANTIGEN TRANSPORTER-RELATED"/>
    <property type="match status" value="1"/>
</dbReference>
<name>S1QUT6_9ENTE</name>
<dbReference type="GeneID" id="60871059"/>
<dbReference type="EMBL" id="AHYS01000011">
    <property type="protein sequence ID" value="ESK60695.1"/>
    <property type="molecule type" value="Genomic_DNA"/>
</dbReference>
<comment type="subcellular location">
    <subcellularLocation>
        <location evidence="1">Cell membrane</location>
        <topology evidence="1">Multi-pass membrane protein</topology>
    </subcellularLocation>
</comment>
<dbReference type="InterPro" id="IPR050833">
    <property type="entry name" value="Poly_Biosynth_Transport"/>
</dbReference>
<gene>
    <name evidence="7" type="ORF">OMO_02358</name>
</gene>
<reference evidence="7 8" key="1">
    <citation type="submission" date="2013-10" db="EMBL/GenBank/DDBJ databases">
        <title>The Genome Sequence of Enterococcus cecorum DSM 20682 (= ATCC 43198) (Illumina assembly).</title>
        <authorList>
            <consortium name="The Broad Institute Genomics Platform"/>
            <consortium name="The Broad Institute Genome Sequencing Center for Infectious Disease"/>
            <person name="Earl A."/>
            <person name="Russ C."/>
            <person name="Gilmore M."/>
            <person name="Surin D."/>
            <person name="Walker B."/>
            <person name="Young S."/>
            <person name="Zeng Q."/>
            <person name="Gargeya S."/>
            <person name="Fitzgerald M."/>
            <person name="Haas B."/>
            <person name="Abouelleil A."/>
            <person name="Allen A.W."/>
            <person name="Alvarado L."/>
            <person name="Arachchi H.M."/>
            <person name="Berlin A.M."/>
            <person name="Chapman S.B."/>
            <person name="Gainer-Dewar J."/>
            <person name="Goldberg J."/>
            <person name="Griggs A."/>
            <person name="Gujja S."/>
            <person name="Hansen M."/>
            <person name="Howarth C."/>
            <person name="Imamovic A."/>
            <person name="Ireland A."/>
            <person name="Larimer J."/>
            <person name="McCowan C."/>
            <person name="Murphy C."/>
            <person name="Pearson M."/>
            <person name="Poon T.W."/>
            <person name="Priest M."/>
            <person name="Roberts A."/>
            <person name="Saif S."/>
            <person name="Shea T."/>
            <person name="Sisk P."/>
            <person name="Sykes S."/>
            <person name="Wortman J."/>
            <person name="Nusbaum C."/>
            <person name="Birren B."/>
        </authorList>
    </citation>
    <scope>NUCLEOTIDE SEQUENCE [LARGE SCALE GENOMIC DNA]</scope>
    <source>
        <strain evidence="7 8">ATCC 43198</strain>
    </source>
</reference>
<dbReference type="RefSeq" id="WP_016251583.1">
    <property type="nucleotide sequence ID" value="NZ_ASWI01000004.1"/>
</dbReference>
<keyword evidence="2" id="KW-1003">Cell membrane</keyword>
<evidence type="ECO:0000256" key="5">
    <source>
        <dbReference type="ARBA" id="ARBA00023136"/>
    </source>
</evidence>
<dbReference type="OrthoDB" id="6017905at2"/>
<feature type="transmembrane region" description="Helical" evidence="6">
    <location>
        <begin position="305"/>
        <end position="330"/>
    </location>
</feature>
<sequence length="485" mass="56628">MNFFRIILNKYCGLSLPTKSAIWFTICNLLLKGISFISVPLFTRLLSASEYGQVSLFLSYGQIILIFATWEIHLGAYQKGIFNYKEDLKFFTSSTQLLINILTIIFMSILFLFHNIVFKITDMNYGILIFLFLNLLTIPSYNSWLILKRTRYEYQKSVVATILYSLISVFAPLLGIVFIERSANIYYISLLFSTFIFCLFFYVQNINYYPLFKKIKKTLSQWNFLIKFEAPLVVHSLSYLVLSQADRIMIGNMVGKPQAGYYSIAYSIGNVITIFQTSLNQTLIPWRYQMLESKNYESIRKVTNYLLFIFAVLIVLFVLISPELMLFLFSKEYSDSIWSVPPISLSVYFMFLYTIFVNIETYFEKTQYVMYVSVFCAMVNILLNYFAIPVFGYIACGYTTVISYILFSIGHYVFMNLIIKKKLGNVKVFDVNIIIFISLFLVISVLIVTFLYKYITIRYILLFTLLILGVLNRDKVFNVIKIVRN</sequence>
<evidence type="ECO:0000313" key="8">
    <source>
        <dbReference type="Proteomes" id="UP000017415"/>
    </source>
</evidence>
<keyword evidence="8" id="KW-1185">Reference proteome</keyword>
<comment type="caution">
    <text evidence="7">The sequence shown here is derived from an EMBL/GenBank/DDBJ whole genome shotgun (WGS) entry which is preliminary data.</text>
</comment>
<protein>
    <submittedName>
        <fullName evidence="7">Uncharacterized protein</fullName>
    </submittedName>
</protein>
<feature type="transmembrane region" description="Helical" evidence="6">
    <location>
        <begin position="21"/>
        <end position="42"/>
    </location>
</feature>
<dbReference type="AlphaFoldDB" id="S1QUT6"/>
<evidence type="ECO:0000256" key="3">
    <source>
        <dbReference type="ARBA" id="ARBA00022692"/>
    </source>
</evidence>
<feature type="transmembrane region" description="Helical" evidence="6">
    <location>
        <begin position="456"/>
        <end position="472"/>
    </location>
</feature>
<keyword evidence="5 6" id="KW-0472">Membrane</keyword>
<dbReference type="PATRIC" id="fig|1121864.4.peg.1435"/>
<dbReference type="PANTHER" id="PTHR30250">
    <property type="entry name" value="PST FAMILY PREDICTED COLANIC ACID TRANSPORTER"/>
    <property type="match status" value="1"/>
</dbReference>
<dbReference type="GO" id="GO:0005886">
    <property type="term" value="C:plasma membrane"/>
    <property type="evidence" value="ECO:0007669"/>
    <property type="project" value="UniProtKB-SubCell"/>
</dbReference>
<feature type="transmembrane region" description="Helical" evidence="6">
    <location>
        <begin position="123"/>
        <end position="146"/>
    </location>
</feature>